<dbReference type="Pfam" id="PF02776">
    <property type="entry name" value="TPP_enzyme_N"/>
    <property type="match status" value="1"/>
</dbReference>
<dbReference type="GO" id="GO:0000287">
    <property type="term" value="F:magnesium ion binding"/>
    <property type="evidence" value="ECO:0007669"/>
    <property type="project" value="InterPro"/>
</dbReference>
<dbReference type="GO" id="GO:0005948">
    <property type="term" value="C:acetolactate synthase complex"/>
    <property type="evidence" value="ECO:0007669"/>
    <property type="project" value="TreeGrafter"/>
</dbReference>
<feature type="domain" description="Thiamine pyrophosphate enzyme N-terminal TPP-binding" evidence="7">
    <location>
        <begin position="26"/>
        <end position="133"/>
    </location>
</feature>
<evidence type="ECO:0000259" key="6">
    <source>
        <dbReference type="Pfam" id="PF02775"/>
    </source>
</evidence>
<proteinExistence type="inferred from homology"/>
<feature type="domain" description="Thiamine pyrophosphate enzyme central" evidence="5">
    <location>
        <begin position="224"/>
        <end position="336"/>
    </location>
</feature>
<dbReference type="SUPFAM" id="SSF52518">
    <property type="entry name" value="Thiamin diphosphate-binding fold (THDP-binding)"/>
    <property type="match status" value="2"/>
</dbReference>
<dbReference type="Pfam" id="PF00205">
    <property type="entry name" value="TPP_enzyme_M"/>
    <property type="match status" value="1"/>
</dbReference>
<evidence type="ECO:0000259" key="7">
    <source>
        <dbReference type="Pfam" id="PF02776"/>
    </source>
</evidence>
<sequence length="597" mass="63814">MTLPVPSPAATVRRDIPQPSRSEGIWGSDALAEMIRSLDIPYVCLNPGSSFRGLHDSLVNYLGNQKPQMLLCLHEEHAVAMAHGYAKVTGKPLGAIVHSNVGLMHATMAIYDIWCDRLPVVIMGATGPVDAARRRPWIDWLHTAQDQGALVRHYTKWDCQPASVGASYEALLRAKQIAETAPPGPTYVCFDAAMQEQKLDAIPPLPDASRYAPPPTTYPDPKLVDQALALLKGAKNPMILMGRATRDKAAWDRRVQLAETLNAKVLTDLKTGAAFPTDHPLHLAPPGVFLSGDTGALLKQADVVLSLDWVDLAGTLKQGWGNAPVGCKVIQVSVDQYIHNGWSMDHQGLPPADIYLACGIEPVVEELLARLDVKPASDYTPAEWAKPAAAADGSISIHALAATLKDVVGDDDICLMRLPLGWAGDMWHFRHPLDYLGGDGGGGIGSGPGMSVGSALALKDTGRLPVSILGDGDFMMGNAGLWTAANAGIPMLIITANNRSFFNDEVHQERVAKERGRPVENRWIGQRIDDPAPDLAMMARAQGLKGVGPVTDPASLADVLREAIAAVREGAAVVVDVHVTAGYSPSMAAGMTRSHDE</sequence>
<dbReference type="GO" id="GO:0003984">
    <property type="term" value="F:acetolactate synthase activity"/>
    <property type="evidence" value="ECO:0007669"/>
    <property type="project" value="TreeGrafter"/>
</dbReference>
<gene>
    <name evidence="8" type="ORF">FHW18_003352</name>
</gene>
<dbReference type="InterPro" id="IPR045229">
    <property type="entry name" value="TPP_enz"/>
</dbReference>
<evidence type="ECO:0000256" key="1">
    <source>
        <dbReference type="ARBA" id="ARBA00007812"/>
    </source>
</evidence>
<dbReference type="SUPFAM" id="SSF52467">
    <property type="entry name" value="DHS-like NAD/FAD-binding domain"/>
    <property type="match status" value="1"/>
</dbReference>
<dbReference type="GO" id="GO:0009097">
    <property type="term" value="P:isoleucine biosynthetic process"/>
    <property type="evidence" value="ECO:0007669"/>
    <property type="project" value="TreeGrafter"/>
</dbReference>
<dbReference type="GO" id="GO:0050660">
    <property type="term" value="F:flavin adenine dinucleotide binding"/>
    <property type="evidence" value="ECO:0007669"/>
    <property type="project" value="TreeGrafter"/>
</dbReference>
<dbReference type="RefSeq" id="WP_179587814.1">
    <property type="nucleotide sequence ID" value="NZ_JACBYR010000001.1"/>
</dbReference>
<dbReference type="GO" id="GO:0030976">
    <property type="term" value="F:thiamine pyrophosphate binding"/>
    <property type="evidence" value="ECO:0007669"/>
    <property type="project" value="InterPro"/>
</dbReference>
<evidence type="ECO:0000256" key="3">
    <source>
        <dbReference type="RuleBase" id="RU362132"/>
    </source>
</evidence>
<evidence type="ECO:0000313" key="9">
    <source>
        <dbReference type="Proteomes" id="UP000542125"/>
    </source>
</evidence>
<dbReference type="InterPro" id="IPR011766">
    <property type="entry name" value="TPP_enzyme_TPP-bd"/>
</dbReference>
<protein>
    <submittedName>
        <fullName evidence="8">Thiamine pyrophosphate-dependent acetolactate synthase large subunit-like protein</fullName>
    </submittedName>
</protein>
<dbReference type="InterPro" id="IPR029035">
    <property type="entry name" value="DHS-like_NAD/FAD-binding_dom"/>
</dbReference>
<dbReference type="Proteomes" id="UP000542125">
    <property type="component" value="Unassembled WGS sequence"/>
</dbReference>
<dbReference type="AlphaFoldDB" id="A0A7Y9IW14"/>
<dbReference type="InterPro" id="IPR012001">
    <property type="entry name" value="Thiamin_PyroP_enz_TPP-bd_dom"/>
</dbReference>
<dbReference type="Pfam" id="PF02775">
    <property type="entry name" value="TPP_enzyme_C"/>
    <property type="match status" value="1"/>
</dbReference>
<dbReference type="InterPro" id="IPR029061">
    <property type="entry name" value="THDP-binding"/>
</dbReference>
<evidence type="ECO:0000259" key="5">
    <source>
        <dbReference type="Pfam" id="PF00205"/>
    </source>
</evidence>
<keyword evidence="9" id="KW-1185">Reference proteome</keyword>
<feature type="domain" description="Thiamine pyrophosphate enzyme TPP-binding" evidence="6">
    <location>
        <begin position="422"/>
        <end position="576"/>
    </location>
</feature>
<evidence type="ECO:0000256" key="2">
    <source>
        <dbReference type="ARBA" id="ARBA00023052"/>
    </source>
</evidence>
<dbReference type="EMBL" id="JACBYR010000001">
    <property type="protein sequence ID" value="NYE84081.1"/>
    <property type="molecule type" value="Genomic_DNA"/>
</dbReference>
<organism evidence="8 9">
    <name type="scientific">Pigmentiphaga litoralis</name>
    <dbReference type="NCBI Taxonomy" id="516702"/>
    <lineage>
        <taxon>Bacteria</taxon>
        <taxon>Pseudomonadati</taxon>
        <taxon>Pseudomonadota</taxon>
        <taxon>Betaproteobacteria</taxon>
        <taxon>Burkholderiales</taxon>
        <taxon>Alcaligenaceae</taxon>
        <taxon>Pigmentiphaga</taxon>
    </lineage>
</organism>
<dbReference type="GO" id="GO:0009099">
    <property type="term" value="P:L-valine biosynthetic process"/>
    <property type="evidence" value="ECO:0007669"/>
    <property type="project" value="TreeGrafter"/>
</dbReference>
<name>A0A7Y9IW14_9BURK</name>
<evidence type="ECO:0000256" key="4">
    <source>
        <dbReference type="SAM" id="MobiDB-lite"/>
    </source>
</evidence>
<reference evidence="8 9" key="1">
    <citation type="submission" date="2020-07" db="EMBL/GenBank/DDBJ databases">
        <title>Genomic Encyclopedia of Type Strains, Phase IV (KMG-V): Genome sequencing to study the core and pangenomes of soil and plant-associated prokaryotes.</title>
        <authorList>
            <person name="Whitman W."/>
        </authorList>
    </citation>
    <scope>NUCLEOTIDE SEQUENCE [LARGE SCALE GENOMIC DNA]</scope>
    <source>
        <strain evidence="8 9">SAS40</strain>
    </source>
</reference>
<feature type="region of interest" description="Disordered" evidence="4">
    <location>
        <begin position="1"/>
        <end position="22"/>
    </location>
</feature>
<dbReference type="PANTHER" id="PTHR18968:SF13">
    <property type="entry name" value="ACETOLACTATE SYNTHASE CATALYTIC SUBUNIT, MITOCHONDRIAL"/>
    <property type="match status" value="1"/>
</dbReference>
<dbReference type="Gene3D" id="3.40.50.970">
    <property type="match status" value="2"/>
</dbReference>
<keyword evidence="2 3" id="KW-0786">Thiamine pyrophosphate</keyword>
<dbReference type="Gene3D" id="3.40.50.1220">
    <property type="entry name" value="TPP-binding domain"/>
    <property type="match status" value="1"/>
</dbReference>
<comment type="caution">
    <text evidence="8">The sequence shown here is derived from an EMBL/GenBank/DDBJ whole genome shotgun (WGS) entry which is preliminary data.</text>
</comment>
<dbReference type="InterPro" id="IPR012000">
    <property type="entry name" value="Thiamin_PyroP_enz_cen_dom"/>
</dbReference>
<dbReference type="CDD" id="cd07035">
    <property type="entry name" value="TPP_PYR_POX_like"/>
    <property type="match status" value="1"/>
</dbReference>
<comment type="similarity">
    <text evidence="1 3">Belongs to the TPP enzyme family.</text>
</comment>
<evidence type="ECO:0000313" key="8">
    <source>
        <dbReference type="EMBL" id="NYE84081.1"/>
    </source>
</evidence>
<accession>A0A7Y9IW14</accession>
<dbReference type="PANTHER" id="PTHR18968">
    <property type="entry name" value="THIAMINE PYROPHOSPHATE ENZYMES"/>
    <property type="match status" value="1"/>
</dbReference>